<name>A0AA43XI57_9CLOT</name>
<feature type="transmembrane region" description="Helical" evidence="1">
    <location>
        <begin position="187"/>
        <end position="207"/>
    </location>
</feature>
<dbReference type="EMBL" id="SUMG01000002">
    <property type="protein sequence ID" value="NBG87280.1"/>
    <property type="molecule type" value="Genomic_DNA"/>
</dbReference>
<feature type="transmembrane region" description="Helical" evidence="1">
    <location>
        <begin position="54"/>
        <end position="73"/>
    </location>
</feature>
<dbReference type="NCBIfam" id="NF038065">
    <property type="entry name" value="Pr6Pr"/>
    <property type="match status" value="1"/>
</dbReference>
<accession>A0AA43XI57</accession>
<gene>
    <name evidence="2" type="ORF">ISALK_02080</name>
</gene>
<dbReference type="RefSeq" id="WP_160718593.1">
    <property type="nucleotide sequence ID" value="NZ_SUMG01000002.1"/>
</dbReference>
<evidence type="ECO:0000313" key="3">
    <source>
        <dbReference type="Proteomes" id="UP000449710"/>
    </source>
</evidence>
<keyword evidence="1" id="KW-0812">Transmembrane</keyword>
<organism evidence="2 3">
    <name type="scientific">Isachenkonia alkalipeptolytica</name>
    <dbReference type="NCBI Taxonomy" id="2565777"/>
    <lineage>
        <taxon>Bacteria</taxon>
        <taxon>Bacillati</taxon>
        <taxon>Bacillota</taxon>
        <taxon>Clostridia</taxon>
        <taxon>Eubacteriales</taxon>
        <taxon>Clostridiaceae</taxon>
        <taxon>Isachenkonia</taxon>
    </lineage>
</organism>
<feature type="transmembrane region" description="Helical" evidence="1">
    <location>
        <begin position="147"/>
        <end position="167"/>
    </location>
</feature>
<protein>
    <submittedName>
        <fullName evidence="2">Uncharacterized protein</fullName>
    </submittedName>
</protein>
<proteinExistence type="predicted"/>
<keyword evidence="1" id="KW-0472">Membrane</keyword>
<keyword evidence="3" id="KW-1185">Reference proteome</keyword>
<reference evidence="2 3" key="1">
    <citation type="submission" date="2019-04" db="EMBL/GenBank/DDBJ databases">
        <title>Isachenkonia alkalipeptolytica gen. nov. sp. nov. a new anaerobic, alkiliphilic organothrophic bacterium capable to reduce synthesized ferrihydrite isolated from a soda lake.</title>
        <authorList>
            <person name="Toshchakov S.V."/>
            <person name="Zavarzina D.G."/>
            <person name="Zhilina T.N."/>
            <person name="Kostrikina N.A."/>
            <person name="Kublanov I.V."/>
        </authorList>
    </citation>
    <scope>NUCLEOTIDE SEQUENCE [LARGE SCALE GENOMIC DNA]</scope>
    <source>
        <strain evidence="2 3">Z-1701</strain>
    </source>
</reference>
<evidence type="ECO:0000256" key="1">
    <source>
        <dbReference type="SAM" id="Phobius"/>
    </source>
</evidence>
<dbReference type="Proteomes" id="UP000449710">
    <property type="component" value="Unassembled WGS sequence"/>
</dbReference>
<evidence type="ECO:0000313" key="2">
    <source>
        <dbReference type="EMBL" id="NBG87280.1"/>
    </source>
</evidence>
<feature type="transmembrane region" description="Helical" evidence="1">
    <location>
        <begin position="85"/>
        <end position="104"/>
    </location>
</feature>
<comment type="caution">
    <text evidence="2">The sequence shown here is derived from an EMBL/GenBank/DDBJ whole genome shotgun (WGS) entry which is preliminary data.</text>
</comment>
<dbReference type="InterPro" id="IPR049713">
    <property type="entry name" value="Pr6Pr-like"/>
</dbReference>
<feature type="transmembrane region" description="Helical" evidence="1">
    <location>
        <begin position="14"/>
        <end position="34"/>
    </location>
</feature>
<feature type="transmembrane region" description="Helical" evidence="1">
    <location>
        <begin position="116"/>
        <end position="135"/>
    </location>
</feature>
<dbReference type="AlphaFoldDB" id="A0AA43XI57"/>
<keyword evidence="1" id="KW-1133">Transmembrane helix</keyword>
<sequence>MEVKRGKKNNYIRGLRWFLVILGWTTILLNHIFLMNGLHHSYNFFEALFHGFKLFTIQSNILVLLSLSLALAYKKKVVFFTDPKVRTALAVYITVTMLIFFMVLRQEYRTTGMLHIIHVITHYIIPGGYLIDWFFTVDPKGYHWGDSLKWIIYPGIYGLFSLIYGRLLGEYAYPFLNLEALSGFSVALNFLLGLLGFLILGLIFIGIQKSRESLE</sequence>